<evidence type="ECO:0000313" key="1">
    <source>
        <dbReference type="EMBL" id="ASC71384.1"/>
    </source>
</evidence>
<dbReference type="EMBL" id="CP021983">
    <property type="protein sequence ID" value="ASC71384.1"/>
    <property type="molecule type" value="Genomic_DNA"/>
</dbReference>
<dbReference type="AlphaFoldDB" id="A0A1Z3HM67"/>
<proteinExistence type="predicted"/>
<reference evidence="1 2" key="1">
    <citation type="journal article" date="2016" name="Biochim. Biophys. Acta">
        <title>Characterization of red-shifted phycobilisomes isolated from the chlorophyll f-containing cyanobacterium Halomicronema hongdechloris.</title>
        <authorList>
            <person name="Li Y."/>
            <person name="Lin Y."/>
            <person name="Garvey C.J."/>
            <person name="Birch D."/>
            <person name="Corkery R.W."/>
            <person name="Loughlin P.C."/>
            <person name="Scheer H."/>
            <person name="Willows R.D."/>
            <person name="Chen M."/>
        </authorList>
    </citation>
    <scope>NUCLEOTIDE SEQUENCE [LARGE SCALE GENOMIC DNA]</scope>
    <source>
        <strain evidence="1 2">C2206</strain>
    </source>
</reference>
<dbReference type="KEGG" id="hhg:XM38_023360"/>
<accession>A0A1Z3HM67</accession>
<gene>
    <name evidence="1" type="ORF">XM38_023360</name>
</gene>
<name>A0A1Z3HM67_9CYAN</name>
<protein>
    <submittedName>
        <fullName evidence="1">Uncharacterized protein</fullName>
    </submittedName>
</protein>
<evidence type="ECO:0000313" key="2">
    <source>
        <dbReference type="Proteomes" id="UP000191901"/>
    </source>
</evidence>
<keyword evidence="2" id="KW-1185">Reference proteome</keyword>
<sequence length="37" mass="3996">MSPLVGLGYVTDKRLIIEMAMGGDNIAKNSESRNGAW</sequence>
<dbReference type="Proteomes" id="UP000191901">
    <property type="component" value="Chromosome"/>
</dbReference>
<organism evidence="1 2">
    <name type="scientific">Halomicronema hongdechloris C2206</name>
    <dbReference type="NCBI Taxonomy" id="1641165"/>
    <lineage>
        <taxon>Bacteria</taxon>
        <taxon>Bacillati</taxon>
        <taxon>Cyanobacteriota</taxon>
        <taxon>Cyanophyceae</taxon>
        <taxon>Nodosilineales</taxon>
        <taxon>Nodosilineaceae</taxon>
        <taxon>Halomicronema</taxon>
    </lineage>
</organism>